<sequence>CFAPLALMSYKDIRLNQLFRVYIDGVPLDLASSLLPFRTRFVFSLLSHIQLHAKSQKYFADKTVNTNAHKISRLSLLGLIDSLESAVKKLTWQPQGTEWADYYKDTNYSLNALHHKKQLIFEFLDKINPKIIWDLGANVGMFSRIASDKGIQTISFDIDPAAVEKNYLECVRKGETNILPLLLDLTNPSPNIGWENQERMSLFERGPADTVFALALIHHLAISNNLPLNKIANLLSRVCNSLIIEFVPKRDSQVQRLLSTRGKDNQGVKGKVKTIWNYLWIAVYILLTSILFLTITQ</sequence>
<proteinExistence type="predicted"/>
<dbReference type="AlphaFoldDB" id="X0ZG18"/>
<name>X0ZG18_9ZZZZ</name>
<dbReference type="EMBL" id="BART01004253">
    <property type="protein sequence ID" value="GAG68590.1"/>
    <property type="molecule type" value="Genomic_DNA"/>
</dbReference>
<gene>
    <name evidence="2" type="ORF">S01H4_10867</name>
</gene>
<evidence type="ECO:0000256" key="1">
    <source>
        <dbReference type="SAM" id="Phobius"/>
    </source>
</evidence>
<evidence type="ECO:0008006" key="3">
    <source>
        <dbReference type="Google" id="ProtNLM"/>
    </source>
</evidence>
<keyword evidence="1" id="KW-1133">Transmembrane helix</keyword>
<keyword evidence="1" id="KW-0812">Transmembrane</keyword>
<accession>X0ZG18</accession>
<dbReference type="SUPFAM" id="SSF53335">
    <property type="entry name" value="S-adenosyl-L-methionine-dependent methyltransferases"/>
    <property type="match status" value="1"/>
</dbReference>
<feature type="non-terminal residue" evidence="2">
    <location>
        <position position="1"/>
    </location>
</feature>
<keyword evidence="1" id="KW-0472">Membrane</keyword>
<comment type="caution">
    <text evidence="2">The sequence shown here is derived from an EMBL/GenBank/DDBJ whole genome shotgun (WGS) entry which is preliminary data.</text>
</comment>
<dbReference type="Gene3D" id="3.40.50.150">
    <property type="entry name" value="Vaccinia Virus protein VP39"/>
    <property type="match status" value="1"/>
</dbReference>
<dbReference type="InterPro" id="IPR029063">
    <property type="entry name" value="SAM-dependent_MTases_sf"/>
</dbReference>
<organism evidence="2">
    <name type="scientific">marine sediment metagenome</name>
    <dbReference type="NCBI Taxonomy" id="412755"/>
    <lineage>
        <taxon>unclassified sequences</taxon>
        <taxon>metagenomes</taxon>
        <taxon>ecological metagenomes</taxon>
    </lineage>
</organism>
<protein>
    <recommendedName>
        <fullName evidence="3">SAM-dependent methyltransferase</fullName>
    </recommendedName>
</protein>
<feature type="transmembrane region" description="Helical" evidence="1">
    <location>
        <begin position="275"/>
        <end position="295"/>
    </location>
</feature>
<evidence type="ECO:0000313" key="2">
    <source>
        <dbReference type="EMBL" id="GAG68590.1"/>
    </source>
</evidence>
<feature type="non-terminal residue" evidence="2">
    <location>
        <position position="297"/>
    </location>
</feature>
<reference evidence="2" key="1">
    <citation type="journal article" date="2014" name="Front. Microbiol.">
        <title>High frequency of phylogenetically diverse reductive dehalogenase-homologous genes in deep subseafloor sedimentary metagenomes.</title>
        <authorList>
            <person name="Kawai M."/>
            <person name="Futagami T."/>
            <person name="Toyoda A."/>
            <person name="Takaki Y."/>
            <person name="Nishi S."/>
            <person name="Hori S."/>
            <person name="Arai W."/>
            <person name="Tsubouchi T."/>
            <person name="Morono Y."/>
            <person name="Uchiyama I."/>
            <person name="Ito T."/>
            <person name="Fujiyama A."/>
            <person name="Inagaki F."/>
            <person name="Takami H."/>
        </authorList>
    </citation>
    <scope>NUCLEOTIDE SEQUENCE</scope>
    <source>
        <strain evidence="2">Expedition CK06-06</strain>
    </source>
</reference>